<dbReference type="EMBL" id="PKQE01000005">
    <property type="protein sequence ID" value="PLC40653.1"/>
    <property type="molecule type" value="Genomic_DNA"/>
</dbReference>
<evidence type="ECO:0000313" key="3">
    <source>
        <dbReference type="Proteomes" id="UP000234456"/>
    </source>
</evidence>
<feature type="transmembrane region" description="Helical" evidence="1">
    <location>
        <begin position="7"/>
        <end position="28"/>
    </location>
</feature>
<gene>
    <name evidence="2" type="ORF">C0Q88_19545</name>
</gene>
<evidence type="ECO:0000313" key="2">
    <source>
        <dbReference type="EMBL" id="PLC40653.1"/>
    </source>
</evidence>
<feature type="transmembrane region" description="Helical" evidence="1">
    <location>
        <begin position="88"/>
        <end position="107"/>
    </location>
</feature>
<proteinExistence type="predicted"/>
<protein>
    <recommendedName>
        <fullName evidence="4">Transmembrane protein</fullName>
    </recommendedName>
</protein>
<comment type="caution">
    <text evidence="2">The sequence shown here is derived from an EMBL/GenBank/DDBJ whole genome shotgun (WGS) entry which is preliminary data.</text>
</comment>
<dbReference type="RefSeq" id="WP_102066959.1">
    <property type="nucleotide sequence ID" value="NZ_PKQE01000005.1"/>
</dbReference>
<name>A0A2N4TLS9_RALPI</name>
<reference evidence="2 3" key="1">
    <citation type="submission" date="2017-12" db="EMBL/GenBank/DDBJ databases">
        <title>Draft genome sequence of Ralstonia pickettii 52.</title>
        <authorList>
            <person name="Zheng B."/>
        </authorList>
    </citation>
    <scope>NUCLEOTIDE SEQUENCE [LARGE SCALE GENOMIC DNA]</scope>
    <source>
        <strain evidence="2 3">52</strain>
    </source>
</reference>
<sequence length="113" mass="12326">MTDWKRFAIVVSLLTLGFGAIFILVGGLASGYSLRSVLFLGTAGFFLGAIGAPKLEPKLFRFPRLWQIFFSVLGCVLVAVHLQADALGYFMAVVVGMTLGYLAPFWIEHISIP</sequence>
<keyword evidence="1" id="KW-0812">Transmembrane</keyword>
<evidence type="ECO:0008006" key="4">
    <source>
        <dbReference type="Google" id="ProtNLM"/>
    </source>
</evidence>
<evidence type="ECO:0000256" key="1">
    <source>
        <dbReference type="SAM" id="Phobius"/>
    </source>
</evidence>
<organism evidence="2 3">
    <name type="scientific">Ralstonia pickettii</name>
    <name type="common">Burkholderia pickettii</name>
    <dbReference type="NCBI Taxonomy" id="329"/>
    <lineage>
        <taxon>Bacteria</taxon>
        <taxon>Pseudomonadati</taxon>
        <taxon>Pseudomonadota</taxon>
        <taxon>Betaproteobacteria</taxon>
        <taxon>Burkholderiales</taxon>
        <taxon>Burkholderiaceae</taxon>
        <taxon>Ralstonia</taxon>
    </lineage>
</organism>
<feature type="transmembrane region" description="Helical" evidence="1">
    <location>
        <begin position="34"/>
        <end position="53"/>
    </location>
</feature>
<dbReference type="Proteomes" id="UP000234456">
    <property type="component" value="Unassembled WGS sequence"/>
</dbReference>
<feature type="transmembrane region" description="Helical" evidence="1">
    <location>
        <begin position="65"/>
        <end position="82"/>
    </location>
</feature>
<accession>A0A2N4TLS9</accession>
<dbReference type="OrthoDB" id="8638058at2"/>
<keyword evidence="1" id="KW-1133">Transmembrane helix</keyword>
<keyword evidence="1" id="KW-0472">Membrane</keyword>
<dbReference type="AlphaFoldDB" id="A0A2N4TLS9"/>